<reference evidence="4 5" key="1">
    <citation type="journal article" date="2018" name="Mol. Biol. Evol.">
        <title>Analysis of the draft genome of the red seaweed Gracilariopsis chorda provides insights into genome size evolution in Rhodophyta.</title>
        <authorList>
            <person name="Lee J."/>
            <person name="Yang E.C."/>
            <person name="Graf L."/>
            <person name="Yang J.H."/>
            <person name="Qiu H."/>
            <person name="Zel Zion U."/>
            <person name="Chan C.X."/>
            <person name="Stephens T.G."/>
            <person name="Weber A.P.M."/>
            <person name="Boo G.H."/>
            <person name="Boo S.M."/>
            <person name="Kim K.M."/>
            <person name="Shin Y."/>
            <person name="Jung M."/>
            <person name="Lee S.J."/>
            <person name="Yim H.S."/>
            <person name="Lee J.H."/>
            <person name="Bhattacharya D."/>
            <person name="Yoon H.S."/>
        </authorList>
    </citation>
    <scope>NUCLEOTIDE SEQUENCE [LARGE SCALE GENOMIC DNA]</scope>
    <source>
        <strain evidence="4 5">SKKU-2015</strain>
        <tissue evidence="4">Whole body</tissue>
    </source>
</reference>
<protein>
    <submittedName>
        <fullName evidence="4">Uncharacterized protein</fullName>
    </submittedName>
</protein>
<feature type="compositionally biased region" description="Low complexity" evidence="2">
    <location>
        <begin position="395"/>
        <end position="407"/>
    </location>
</feature>
<feature type="coiled-coil region" evidence="1">
    <location>
        <begin position="198"/>
        <end position="232"/>
    </location>
</feature>
<name>A0A2V3J3F2_9FLOR</name>
<evidence type="ECO:0000313" key="5">
    <source>
        <dbReference type="Proteomes" id="UP000247409"/>
    </source>
</evidence>
<dbReference type="EMBL" id="NBIV01000018">
    <property type="protein sequence ID" value="PXF47910.1"/>
    <property type="molecule type" value="Genomic_DNA"/>
</dbReference>
<sequence>MALGSAARPLLVPAADVIAKNMSSYDPYSSQSPDADQAASSATFLMSFGAVTESESRSRRHAVRFKAAKPDSKPNPLVQLFHRLFSGASSQASGNASDAACKSALAAKLAKLWPPLEKASAIASRLPDPTVLFLAFVLAVLLVNRYRPQWFQSILIKIAVILSFLPLFALAFLWGKTELFAQLREGVNPLSHPAEHMLDDLEAELKAREENVKKAEEKLYHNRAQLDALRKELAKDPNATDPKAIIVPSRKAAAMIAAGALGAGYDAEAAHAVEARRREESVKKSLEEWRQKAEEVEKTASQTEESVQLMVHHASTAYPKRTREIKTRSASGPKSTDRLKALKKSPFSGLANRQNTDDSATHLTRFSEHTNASQANSTSRRKWGLFRRKRRSTNASSAGAGSQSLLSTPRVTTESAADRP</sequence>
<keyword evidence="1" id="KW-0175">Coiled coil</keyword>
<feature type="region of interest" description="Disordered" evidence="2">
    <location>
        <begin position="314"/>
        <end position="420"/>
    </location>
</feature>
<evidence type="ECO:0000256" key="3">
    <source>
        <dbReference type="SAM" id="Phobius"/>
    </source>
</evidence>
<feature type="compositionally biased region" description="Basic and acidic residues" evidence="2">
    <location>
        <begin position="355"/>
        <end position="368"/>
    </location>
</feature>
<dbReference type="OrthoDB" id="10459921at2759"/>
<keyword evidence="5" id="KW-1185">Reference proteome</keyword>
<feature type="transmembrane region" description="Helical" evidence="3">
    <location>
        <begin position="126"/>
        <end position="144"/>
    </location>
</feature>
<proteinExistence type="predicted"/>
<comment type="caution">
    <text evidence="4">The sequence shown here is derived from an EMBL/GenBank/DDBJ whole genome shotgun (WGS) entry which is preliminary data.</text>
</comment>
<feature type="compositionally biased region" description="Polar residues" evidence="2">
    <location>
        <begin position="369"/>
        <end position="378"/>
    </location>
</feature>
<dbReference type="AlphaFoldDB" id="A0A2V3J3F2"/>
<feature type="coiled-coil region" evidence="1">
    <location>
        <begin position="272"/>
        <end position="306"/>
    </location>
</feature>
<keyword evidence="3" id="KW-0472">Membrane</keyword>
<dbReference type="Proteomes" id="UP000247409">
    <property type="component" value="Unassembled WGS sequence"/>
</dbReference>
<feature type="compositionally biased region" description="Polar residues" evidence="2">
    <location>
        <begin position="409"/>
        <end position="420"/>
    </location>
</feature>
<accession>A0A2V3J3F2</accession>
<keyword evidence="3" id="KW-1133">Transmembrane helix</keyword>
<keyword evidence="3" id="KW-0812">Transmembrane</keyword>
<evidence type="ECO:0000313" key="4">
    <source>
        <dbReference type="EMBL" id="PXF47910.1"/>
    </source>
</evidence>
<feature type="compositionally biased region" description="Basic residues" evidence="2">
    <location>
        <begin position="379"/>
        <end position="392"/>
    </location>
</feature>
<organism evidence="4 5">
    <name type="scientific">Gracilariopsis chorda</name>
    <dbReference type="NCBI Taxonomy" id="448386"/>
    <lineage>
        <taxon>Eukaryota</taxon>
        <taxon>Rhodophyta</taxon>
        <taxon>Florideophyceae</taxon>
        <taxon>Rhodymeniophycidae</taxon>
        <taxon>Gracilariales</taxon>
        <taxon>Gracilariaceae</taxon>
        <taxon>Gracilariopsis</taxon>
    </lineage>
</organism>
<feature type="transmembrane region" description="Helical" evidence="3">
    <location>
        <begin position="150"/>
        <end position="174"/>
    </location>
</feature>
<evidence type="ECO:0000256" key="1">
    <source>
        <dbReference type="SAM" id="Coils"/>
    </source>
</evidence>
<gene>
    <name evidence="4" type="ORF">BWQ96_02296</name>
</gene>
<evidence type="ECO:0000256" key="2">
    <source>
        <dbReference type="SAM" id="MobiDB-lite"/>
    </source>
</evidence>